<accession>A0A8S5PEM6</accession>
<dbReference type="EMBL" id="BK015412">
    <property type="protein sequence ID" value="DAE05526.1"/>
    <property type="molecule type" value="Genomic_DNA"/>
</dbReference>
<protein>
    <submittedName>
        <fullName evidence="1">Uncharacterized protein</fullName>
    </submittedName>
</protein>
<sequence>MICICLALCSLLCLISGIQCSLSRLCNSLNEA</sequence>
<organism evidence="1">
    <name type="scientific">Podoviridae sp. ctuQh21</name>
    <dbReference type="NCBI Taxonomy" id="2825284"/>
    <lineage>
        <taxon>Viruses</taxon>
        <taxon>Duplodnaviria</taxon>
        <taxon>Heunggongvirae</taxon>
        <taxon>Uroviricota</taxon>
        <taxon>Caudoviricetes</taxon>
    </lineage>
</organism>
<evidence type="ECO:0000313" key="1">
    <source>
        <dbReference type="EMBL" id="DAE05526.1"/>
    </source>
</evidence>
<name>A0A8S5PEM6_9CAUD</name>
<reference evidence="1" key="1">
    <citation type="journal article" date="2021" name="Proc. Natl. Acad. Sci. U.S.A.">
        <title>A Catalog of Tens of Thousands of Viruses from Human Metagenomes Reveals Hidden Associations with Chronic Diseases.</title>
        <authorList>
            <person name="Tisza M.J."/>
            <person name="Buck C.B."/>
        </authorList>
    </citation>
    <scope>NUCLEOTIDE SEQUENCE</scope>
    <source>
        <strain evidence="1">CtuQh21</strain>
    </source>
</reference>
<proteinExistence type="predicted"/>